<dbReference type="AlphaFoldDB" id="A0A1D2MAY0"/>
<proteinExistence type="predicted"/>
<feature type="non-terminal residue" evidence="1">
    <location>
        <position position="131"/>
    </location>
</feature>
<evidence type="ECO:0000313" key="1">
    <source>
        <dbReference type="EMBL" id="ODM90072.1"/>
    </source>
</evidence>
<dbReference type="EMBL" id="LJIJ01002183">
    <property type="protein sequence ID" value="ODM90072.1"/>
    <property type="molecule type" value="Genomic_DNA"/>
</dbReference>
<accession>A0A1D2MAY0</accession>
<gene>
    <name evidence="1" type="ORF">Ocin01_16609</name>
</gene>
<dbReference type="Proteomes" id="UP000094527">
    <property type="component" value="Unassembled WGS sequence"/>
</dbReference>
<evidence type="ECO:0000313" key="2">
    <source>
        <dbReference type="Proteomes" id="UP000094527"/>
    </source>
</evidence>
<protein>
    <submittedName>
        <fullName evidence="1">Uncharacterized protein</fullName>
    </submittedName>
</protein>
<sequence>MFNLYACVIIRYWHKELQFGLPQFQVMFSFTQKRDETTENHYGTPWIYLVNIPSATLKMAKTSEIVGCERCRQLISVSEAEAGFKDALSSSLVLIIPALETVRLSQQDQLRHNELSYLEQVFVLKCTSCDK</sequence>
<organism evidence="1 2">
    <name type="scientific">Orchesella cincta</name>
    <name type="common">Springtail</name>
    <name type="synonym">Podura cincta</name>
    <dbReference type="NCBI Taxonomy" id="48709"/>
    <lineage>
        <taxon>Eukaryota</taxon>
        <taxon>Metazoa</taxon>
        <taxon>Ecdysozoa</taxon>
        <taxon>Arthropoda</taxon>
        <taxon>Hexapoda</taxon>
        <taxon>Collembola</taxon>
        <taxon>Entomobryomorpha</taxon>
        <taxon>Entomobryoidea</taxon>
        <taxon>Orchesellidae</taxon>
        <taxon>Orchesellinae</taxon>
        <taxon>Orchesella</taxon>
    </lineage>
</organism>
<comment type="caution">
    <text evidence="1">The sequence shown here is derived from an EMBL/GenBank/DDBJ whole genome shotgun (WGS) entry which is preliminary data.</text>
</comment>
<reference evidence="1 2" key="1">
    <citation type="journal article" date="2016" name="Genome Biol. Evol.">
        <title>Gene Family Evolution Reflects Adaptation to Soil Environmental Stressors in the Genome of the Collembolan Orchesella cincta.</title>
        <authorList>
            <person name="Faddeeva-Vakhrusheva A."/>
            <person name="Derks M.F."/>
            <person name="Anvar S.Y."/>
            <person name="Agamennone V."/>
            <person name="Suring W."/>
            <person name="Smit S."/>
            <person name="van Straalen N.M."/>
            <person name="Roelofs D."/>
        </authorList>
    </citation>
    <scope>NUCLEOTIDE SEQUENCE [LARGE SCALE GENOMIC DNA]</scope>
    <source>
        <tissue evidence="1">Mixed pool</tissue>
    </source>
</reference>
<name>A0A1D2MAY0_ORCCI</name>
<keyword evidence="2" id="KW-1185">Reference proteome</keyword>